<evidence type="ECO:0000256" key="1">
    <source>
        <dbReference type="SAM" id="MobiDB-lite"/>
    </source>
</evidence>
<dbReference type="EMBL" id="BGZK01000717">
    <property type="protein sequence ID" value="GBP57453.1"/>
    <property type="molecule type" value="Genomic_DNA"/>
</dbReference>
<evidence type="ECO:0000313" key="3">
    <source>
        <dbReference type="Proteomes" id="UP000299102"/>
    </source>
</evidence>
<organism evidence="2 3">
    <name type="scientific">Eumeta variegata</name>
    <name type="common">Bagworm moth</name>
    <name type="synonym">Eumeta japonica</name>
    <dbReference type="NCBI Taxonomy" id="151549"/>
    <lineage>
        <taxon>Eukaryota</taxon>
        <taxon>Metazoa</taxon>
        <taxon>Ecdysozoa</taxon>
        <taxon>Arthropoda</taxon>
        <taxon>Hexapoda</taxon>
        <taxon>Insecta</taxon>
        <taxon>Pterygota</taxon>
        <taxon>Neoptera</taxon>
        <taxon>Endopterygota</taxon>
        <taxon>Lepidoptera</taxon>
        <taxon>Glossata</taxon>
        <taxon>Ditrysia</taxon>
        <taxon>Tineoidea</taxon>
        <taxon>Psychidae</taxon>
        <taxon>Oiketicinae</taxon>
        <taxon>Eumeta</taxon>
    </lineage>
</organism>
<evidence type="ECO:0000313" key="2">
    <source>
        <dbReference type="EMBL" id="GBP57453.1"/>
    </source>
</evidence>
<accession>A0A4C1X2S0</accession>
<keyword evidence="3" id="KW-1185">Reference proteome</keyword>
<comment type="caution">
    <text evidence="2">The sequence shown here is derived from an EMBL/GenBank/DDBJ whole genome shotgun (WGS) entry which is preliminary data.</text>
</comment>
<proteinExistence type="predicted"/>
<reference evidence="2 3" key="1">
    <citation type="journal article" date="2019" name="Commun. Biol.">
        <title>The bagworm genome reveals a unique fibroin gene that provides high tensile strength.</title>
        <authorList>
            <person name="Kono N."/>
            <person name="Nakamura H."/>
            <person name="Ohtoshi R."/>
            <person name="Tomita M."/>
            <person name="Numata K."/>
            <person name="Arakawa K."/>
        </authorList>
    </citation>
    <scope>NUCLEOTIDE SEQUENCE [LARGE SCALE GENOMIC DNA]</scope>
</reference>
<dbReference type="Proteomes" id="UP000299102">
    <property type="component" value="Unassembled WGS sequence"/>
</dbReference>
<sequence>MKGLFAHGFVRIGTVTADGIGIENGMGTESRSEPGPQSKAEPELKWRTGLGSKTSEETGSGTKDTMTLNSNNFTNMTASLISETNLLLSGIPIVASELATLITAAEEKAGILHNLTPAYKQKYVEAAEKHVAELHTKAKNYMRYCIFHS</sequence>
<protein>
    <submittedName>
        <fullName evidence="2">Uncharacterized protein</fullName>
    </submittedName>
</protein>
<feature type="region of interest" description="Disordered" evidence="1">
    <location>
        <begin position="20"/>
        <end position="68"/>
    </location>
</feature>
<feature type="compositionally biased region" description="Polar residues" evidence="1">
    <location>
        <begin position="51"/>
        <end position="68"/>
    </location>
</feature>
<name>A0A4C1X2S0_EUMVA</name>
<dbReference type="OrthoDB" id="8545473at2759"/>
<dbReference type="AlphaFoldDB" id="A0A4C1X2S0"/>
<gene>
    <name evidence="2" type="ORF">EVAR_36105_1</name>
</gene>